<keyword evidence="3" id="KW-1185">Reference proteome</keyword>
<dbReference type="RefSeq" id="WP_217064983.1">
    <property type="nucleotide sequence ID" value="NZ_JAHQCS010000057.1"/>
</dbReference>
<protein>
    <recommendedName>
        <fullName evidence="1">DUF7694 domain-containing protein</fullName>
    </recommendedName>
</protein>
<dbReference type="EMBL" id="JAHQCS010000057">
    <property type="protein sequence ID" value="MBU9711092.1"/>
    <property type="molecule type" value="Genomic_DNA"/>
</dbReference>
<sequence>MNRAERRRAERGHKAYNWVEYPSPKQLKQGTGWFRQLEKVYRQGNDYVVMTRPVQTEWGEIIHATISTSHGGDVPWAEKQRIKNELFGPDAQAIEVFPKESELVDAAPMYHLWVLPTEMKIPFTLKE</sequence>
<proteinExistence type="predicted"/>
<gene>
    <name evidence="2" type="ORF">KS419_04985</name>
</gene>
<dbReference type="Proteomes" id="UP000784880">
    <property type="component" value="Unassembled WGS sequence"/>
</dbReference>
<dbReference type="InterPro" id="IPR056111">
    <property type="entry name" value="DUF7694"/>
</dbReference>
<accession>A0ABS6JBN4</accession>
<evidence type="ECO:0000313" key="2">
    <source>
        <dbReference type="EMBL" id="MBU9711092.1"/>
    </source>
</evidence>
<evidence type="ECO:0000313" key="3">
    <source>
        <dbReference type="Proteomes" id="UP000784880"/>
    </source>
</evidence>
<comment type="caution">
    <text evidence="2">The sequence shown here is derived from an EMBL/GenBank/DDBJ whole genome shotgun (WGS) entry which is preliminary data.</text>
</comment>
<name>A0ABS6JBN4_9BACI</name>
<feature type="domain" description="DUF7694" evidence="1">
    <location>
        <begin position="54"/>
        <end position="116"/>
    </location>
</feature>
<evidence type="ECO:0000259" key="1">
    <source>
        <dbReference type="Pfam" id="PF24746"/>
    </source>
</evidence>
<reference evidence="2 3" key="1">
    <citation type="submission" date="2021-06" db="EMBL/GenBank/DDBJ databases">
        <title>Bacillus sp. RD4P76, an endophyte from a halophyte.</title>
        <authorList>
            <person name="Sun J.-Q."/>
        </authorList>
    </citation>
    <scope>NUCLEOTIDE SEQUENCE [LARGE SCALE GENOMIC DNA]</scope>
    <source>
        <strain evidence="2 3">CGMCC 1.15917</strain>
    </source>
</reference>
<organism evidence="2 3">
    <name type="scientific">Evansella tamaricis</name>
    <dbReference type="NCBI Taxonomy" id="2069301"/>
    <lineage>
        <taxon>Bacteria</taxon>
        <taxon>Bacillati</taxon>
        <taxon>Bacillota</taxon>
        <taxon>Bacilli</taxon>
        <taxon>Bacillales</taxon>
        <taxon>Bacillaceae</taxon>
        <taxon>Evansella</taxon>
    </lineage>
</organism>
<dbReference type="Pfam" id="PF24746">
    <property type="entry name" value="DUF7694"/>
    <property type="match status" value="1"/>
</dbReference>